<dbReference type="PRINTS" id="PR00080">
    <property type="entry name" value="SDRFAMILY"/>
</dbReference>
<evidence type="ECO:0000256" key="1">
    <source>
        <dbReference type="ARBA" id="ARBA00006484"/>
    </source>
</evidence>
<accession>A0ABP8KH50</accession>
<sequence>MTWLTNKRIVIIGGTTGIGLSAAQAFVREGARVVVVGRNPESCAAAEQYLAGGGLAMTGDAAEPGTAQRAIDLCRQLFDGFDGLYHVAGGSGRKFGDGPLHELTLEGWHETFSMNLTSLMLSNQTAIRAFQEQGSGGTILNMSSVLGYSPSPRHFVTHAYAAAKSAVFGFTKSIAAYYAADNIRVNVIAPALVETPMAQRAANDQEILAFIRTKQPLDGGRIGTPDDLDGAAVYFMSDYSRYATGQILTVDGGWSVSEGQY</sequence>
<gene>
    <name evidence="3" type="ORF">GCM10023187_25620</name>
</gene>
<comment type="similarity">
    <text evidence="1">Belongs to the short-chain dehydrogenases/reductases (SDR) family.</text>
</comment>
<reference evidence="4" key="1">
    <citation type="journal article" date="2019" name="Int. J. Syst. Evol. Microbiol.">
        <title>The Global Catalogue of Microorganisms (GCM) 10K type strain sequencing project: providing services to taxonomists for standard genome sequencing and annotation.</title>
        <authorList>
            <consortium name="The Broad Institute Genomics Platform"/>
            <consortium name="The Broad Institute Genome Sequencing Center for Infectious Disease"/>
            <person name="Wu L."/>
            <person name="Ma J."/>
        </authorList>
    </citation>
    <scope>NUCLEOTIDE SEQUENCE [LARGE SCALE GENOMIC DNA]</scope>
    <source>
        <strain evidence="4">JCM 17925</strain>
    </source>
</reference>
<dbReference type="Pfam" id="PF13561">
    <property type="entry name" value="adh_short_C2"/>
    <property type="match status" value="1"/>
</dbReference>
<keyword evidence="2" id="KW-0560">Oxidoreductase</keyword>
<name>A0ABP8KH50_9BACT</name>
<comment type="caution">
    <text evidence="3">The sequence shown here is derived from an EMBL/GenBank/DDBJ whole genome shotgun (WGS) entry which is preliminary data.</text>
</comment>
<dbReference type="RefSeq" id="WP_345267673.1">
    <property type="nucleotide sequence ID" value="NZ_BAABHB010000004.1"/>
</dbReference>
<dbReference type="EMBL" id="BAABHB010000004">
    <property type="protein sequence ID" value="GAA4406307.1"/>
    <property type="molecule type" value="Genomic_DNA"/>
</dbReference>
<dbReference type="PRINTS" id="PR00081">
    <property type="entry name" value="GDHRDH"/>
</dbReference>
<evidence type="ECO:0000313" key="3">
    <source>
        <dbReference type="EMBL" id="GAA4406307.1"/>
    </source>
</evidence>
<dbReference type="InterPro" id="IPR051122">
    <property type="entry name" value="SDR_DHRS6-like"/>
</dbReference>
<protein>
    <submittedName>
        <fullName evidence="3">Glucose 1-dehydrogenase</fullName>
    </submittedName>
</protein>
<keyword evidence="4" id="KW-1185">Reference proteome</keyword>
<organism evidence="3 4">
    <name type="scientific">Nibrella viscosa</name>
    <dbReference type="NCBI Taxonomy" id="1084524"/>
    <lineage>
        <taxon>Bacteria</taxon>
        <taxon>Pseudomonadati</taxon>
        <taxon>Bacteroidota</taxon>
        <taxon>Cytophagia</taxon>
        <taxon>Cytophagales</taxon>
        <taxon>Spirosomataceae</taxon>
        <taxon>Nibrella</taxon>
    </lineage>
</organism>
<dbReference type="SUPFAM" id="SSF51735">
    <property type="entry name" value="NAD(P)-binding Rossmann-fold domains"/>
    <property type="match status" value="1"/>
</dbReference>
<evidence type="ECO:0000313" key="4">
    <source>
        <dbReference type="Proteomes" id="UP001500936"/>
    </source>
</evidence>
<dbReference type="Proteomes" id="UP001500936">
    <property type="component" value="Unassembled WGS sequence"/>
</dbReference>
<dbReference type="PANTHER" id="PTHR43477:SF1">
    <property type="entry name" value="DIHYDROANTICAPSIN 7-DEHYDROGENASE"/>
    <property type="match status" value="1"/>
</dbReference>
<dbReference type="InterPro" id="IPR002347">
    <property type="entry name" value="SDR_fam"/>
</dbReference>
<dbReference type="InterPro" id="IPR036291">
    <property type="entry name" value="NAD(P)-bd_dom_sf"/>
</dbReference>
<dbReference type="Gene3D" id="3.40.50.720">
    <property type="entry name" value="NAD(P)-binding Rossmann-like Domain"/>
    <property type="match status" value="1"/>
</dbReference>
<proteinExistence type="inferred from homology"/>
<dbReference type="CDD" id="cd05233">
    <property type="entry name" value="SDR_c"/>
    <property type="match status" value="1"/>
</dbReference>
<dbReference type="PANTHER" id="PTHR43477">
    <property type="entry name" value="DIHYDROANTICAPSIN 7-DEHYDROGENASE"/>
    <property type="match status" value="1"/>
</dbReference>
<evidence type="ECO:0000256" key="2">
    <source>
        <dbReference type="ARBA" id="ARBA00023002"/>
    </source>
</evidence>